<gene>
    <name evidence="3 4" type="primary">rpiA</name>
    <name evidence="4" type="ORF">CFX0092_A2234</name>
</gene>
<organism evidence="4 5">
    <name type="scientific">Candidatus Promineifilum breve</name>
    <dbReference type="NCBI Taxonomy" id="1806508"/>
    <lineage>
        <taxon>Bacteria</taxon>
        <taxon>Bacillati</taxon>
        <taxon>Chloroflexota</taxon>
        <taxon>Ardenticatenia</taxon>
        <taxon>Candidatus Promineifilales</taxon>
        <taxon>Candidatus Promineifilaceae</taxon>
        <taxon>Candidatus Promineifilum</taxon>
    </lineage>
</organism>
<dbReference type="CDD" id="cd01398">
    <property type="entry name" value="RPI_A"/>
    <property type="match status" value="1"/>
</dbReference>
<dbReference type="UniPathway" id="UPA00115">
    <property type="reaction ID" value="UER00412"/>
</dbReference>
<dbReference type="RefSeq" id="WP_095043505.1">
    <property type="nucleotide sequence ID" value="NZ_LN890655.1"/>
</dbReference>
<comment type="subunit">
    <text evidence="3">Homodimer.</text>
</comment>
<keyword evidence="5" id="KW-1185">Reference proteome</keyword>
<dbReference type="PANTHER" id="PTHR43748">
    <property type="entry name" value="RIBOSE-5-PHOSPHATE ISOMERASE 3, CHLOROPLASTIC-RELATED"/>
    <property type="match status" value="1"/>
</dbReference>
<feature type="active site" description="Proton acceptor" evidence="3">
    <location>
        <position position="107"/>
    </location>
</feature>
<dbReference type="HAMAP" id="MF_00170">
    <property type="entry name" value="Rib_5P_isom_A"/>
    <property type="match status" value="1"/>
</dbReference>
<accession>A0A160T364</accession>
<evidence type="ECO:0000256" key="2">
    <source>
        <dbReference type="ARBA" id="ARBA00023235"/>
    </source>
</evidence>
<name>A0A160T364_9CHLR</name>
<comment type="pathway">
    <text evidence="3">Carbohydrate degradation; pentose phosphate pathway; D-ribose 5-phosphate from D-ribulose 5-phosphate (non-oxidative stage): step 1/1.</text>
</comment>
<dbReference type="NCBIfam" id="NF001924">
    <property type="entry name" value="PRK00702.1"/>
    <property type="match status" value="1"/>
</dbReference>
<dbReference type="AlphaFoldDB" id="A0A160T364"/>
<dbReference type="NCBIfam" id="TIGR00021">
    <property type="entry name" value="rpiA"/>
    <property type="match status" value="1"/>
</dbReference>
<evidence type="ECO:0000313" key="4">
    <source>
        <dbReference type="EMBL" id="CUS04112.2"/>
    </source>
</evidence>
<keyword evidence="2 3" id="KW-0413">Isomerase</keyword>
<dbReference type="EC" id="5.3.1.6" evidence="3"/>
<dbReference type="FunFam" id="3.40.50.1360:FF:000001">
    <property type="entry name" value="Ribose-5-phosphate isomerase A"/>
    <property type="match status" value="1"/>
</dbReference>
<dbReference type="Gene3D" id="3.30.70.260">
    <property type="match status" value="1"/>
</dbReference>
<comment type="similarity">
    <text evidence="3">Belongs to the ribose 5-phosphate isomerase family.</text>
</comment>
<dbReference type="Proteomes" id="UP000215027">
    <property type="component" value="Chromosome I"/>
</dbReference>
<proteinExistence type="inferred from homology"/>
<dbReference type="GO" id="GO:0004751">
    <property type="term" value="F:ribose-5-phosphate isomerase activity"/>
    <property type="evidence" value="ECO:0007669"/>
    <property type="project" value="UniProtKB-UniRule"/>
</dbReference>
<dbReference type="PANTHER" id="PTHR43748:SF3">
    <property type="entry name" value="RIBOSE-5-PHOSPHATE ISOMERASE 3, CHLOROPLASTIC-RELATED"/>
    <property type="match status" value="1"/>
</dbReference>
<feature type="binding site" evidence="3">
    <location>
        <position position="125"/>
    </location>
    <ligand>
        <name>substrate</name>
    </ligand>
</feature>
<reference evidence="4" key="1">
    <citation type="submission" date="2016-01" db="EMBL/GenBank/DDBJ databases">
        <authorList>
            <person name="Mcilroy J.S."/>
            <person name="Karst M S."/>
            <person name="Albertsen M."/>
        </authorList>
    </citation>
    <scope>NUCLEOTIDE SEQUENCE</scope>
    <source>
        <strain evidence="4">Cfx-K</strain>
    </source>
</reference>
<comment type="catalytic activity">
    <reaction evidence="1 3">
        <text>aldehydo-D-ribose 5-phosphate = D-ribulose 5-phosphate</text>
        <dbReference type="Rhea" id="RHEA:14657"/>
        <dbReference type="ChEBI" id="CHEBI:58121"/>
        <dbReference type="ChEBI" id="CHEBI:58273"/>
        <dbReference type="EC" id="5.3.1.6"/>
    </reaction>
</comment>
<feature type="binding site" evidence="3">
    <location>
        <begin position="28"/>
        <end position="31"/>
    </location>
    <ligand>
        <name>substrate</name>
    </ligand>
</feature>
<dbReference type="InterPro" id="IPR037171">
    <property type="entry name" value="NagB/RpiA_transferase-like"/>
</dbReference>
<dbReference type="Gene3D" id="3.40.50.1360">
    <property type="match status" value="1"/>
</dbReference>
<dbReference type="Pfam" id="PF06026">
    <property type="entry name" value="Rib_5-P_isom_A"/>
    <property type="match status" value="1"/>
</dbReference>
<dbReference type="InterPro" id="IPR050262">
    <property type="entry name" value="Ribose-5P_isomerase"/>
</dbReference>
<dbReference type="InterPro" id="IPR020672">
    <property type="entry name" value="Ribose5P_isomerase_typA_subgr"/>
</dbReference>
<evidence type="ECO:0000313" key="5">
    <source>
        <dbReference type="Proteomes" id="UP000215027"/>
    </source>
</evidence>
<feature type="binding site" evidence="3">
    <location>
        <begin position="98"/>
        <end position="101"/>
    </location>
    <ligand>
        <name>substrate</name>
    </ligand>
</feature>
<dbReference type="GO" id="GO:0009052">
    <property type="term" value="P:pentose-phosphate shunt, non-oxidative branch"/>
    <property type="evidence" value="ECO:0007669"/>
    <property type="project" value="UniProtKB-UniRule"/>
</dbReference>
<protein>
    <recommendedName>
        <fullName evidence="3">Ribose-5-phosphate isomerase A</fullName>
        <ecNumber evidence="3">5.3.1.6</ecNumber>
    </recommendedName>
    <alternativeName>
        <fullName evidence="3">Phosphoriboisomerase A</fullName>
        <shortName evidence="3">PRI</shortName>
    </alternativeName>
</protein>
<evidence type="ECO:0000256" key="3">
    <source>
        <dbReference type="HAMAP-Rule" id="MF_00170"/>
    </source>
</evidence>
<sequence>MTSEELKRQAAERAVEAIQSGMVVGLGTGSTAVHAVRRLGALLAEGRLQRIIGIPTSEATAREARQAGIPLGTLDDHPSIDVAIDGADEIDPQLNLIKGLGGALLREKIVAAAARRLIIMADDSKRVEQLGTRAPVPVEVVPFARRPAADYLASLGARVVVRQRDGQPFITDEGNVILDCHFAGLPHPGEIAQLIRAQPGVVEHGLFLGMASEAVVAGARGVFVLER</sequence>
<feature type="binding site" evidence="3">
    <location>
        <begin position="85"/>
        <end position="88"/>
    </location>
    <ligand>
        <name>substrate</name>
    </ligand>
</feature>
<dbReference type="EMBL" id="LN890655">
    <property type="protein sequence ID" value="CUS04112.2"/>
    <property type="molecule type" value="Genomic_DNA"/>
</dbReference>
<dbReference type="KEGG" id="pbf:CFX0092_A2234"/>
<dbReference type="InterPro" id="IPR004788">
    <property type="entry name" value="Ribose5P_isomerase_type_A"/>
</dbReference>
<dbReference type="OrthoDB" id="5870696at2"/>
<evidence type="ECO:0000256" key="1">
    <source>
        <dbReference type="ARBA" id="ARBA00001713"/>
    </source>
</evidence>
<dbReference type="SUPFAM" id="SSF75445">
    <property type="entry name" value="D-ribose-5-phosphate isomerase (RpiA), lid domain"/>
    <property type="match status" value="1"/>
</dbReference>
<comment type="function">
    <text evidence="3">Catalyzes the reversible conversion of ribose-5-phosphate to ribulose 5-phosphate.</text>
</comment>
<dbReference type="SUPFAM" id="SSF100950">
    <property type="entry name" value="NagB/RpiA/CoA transferase-like"/>
    <property type="match status" value="1"/>
</dbReference>